<proteinExistence type="predicted"/>
<evidence type="ECO:0000313" key="2">
    <source>
        <dbReference type="Proteomes" id="UP000183567"/>
    </source>
</evidence>
<dbReference type="Proteomes" id="UP000183567">
    <property type="component" value="Unassembled WGS sequence"/>
</dbReference>
<keyword evidence="2" id="KW-1185">Reference proteome</keyword>
<comment type="caution">
    <text evidence="1">The sequence shown here is derived from an EMBL/GenBank/DDBJ whole genome shotgun (WGS) entry which is preliminary data.</text>
</comment>
<accession>A0A1J8Q7L7</accession>
<sequence length="109" mass="12373">MWPAEEQQPGESFENGDEAIATVVKQEMAEKAGQVIEVESDEEGDPQPEVSRAEMFALCQRLEGVCLQFGNADSTVPLDFMKQSRLFRAYLQREELLHGTQTIIDSYFR</sequence>
<dbReference type="OrthoDB" id="2657610at2759"/>
<dbReference type="AlphaFoldDB" id="A0A1J8Q7L7"/>
<name>A0A1J8Q7L7_9AGAM</name>
<gene>
    <name evidence="1" type="ORF">AZE42_13626</name>
</gene>
<reference evidence="1 2" key="1">
    <citation type="submission" date="2016-03" db="EMBL/GenBank/DDBJ databases">
        <title>Comparative genomics of the ectomycorrhizal sister species Rhizopogon vinicolor and Rhizopogon vesiculosus (Basidiomycota: Boletales) reveals a divergence of the mating type B locus.</title>
        <authorList>
            <person name="Mujic A.B."/>
            <person name="Kuo A."/>
            <person name="Tritt A."/>
            <person name="Lipzen A."/>
            <person name="Chen C."/>
            <person name="Johnson J."/>
            <person name="Sharma A."/>
            <person name="Barry K."/>
            <person name="Grigoriev I.V."/>
            <person name="Spatafora J.W."/>
        </authorList>
    </citation>
    <scope>NUCLEOTIDE SEQUENCE [LARGE SCALE GENOMIC DNA]</scope>
    <source>
        <strain evidence="1 2">AM-OR11-056</strain>
    </source>
</reference>
<protein>
    <submittedName>
        <fullName evidence="1">Uncharacterized protein</fullName>
    </submittedName>
</protein>
<evidence type="ECO:0000313" key="1">
    <source>
        <dbReference type="EMBL" id="OJA17654.1"/>
    </source>
</evidence>
<dbReference type="EMBL" id="LVVM01001881">
    <property type="protein sequence ID" value="OJA17654.1"/>
    <property type="molecule type" value="Genomic_DNA"/>
</dbReference>
<organism evidence="1 2">
    <name type="scientific">Rhizopogon vesiculosus</name>
    <dbReference type="NCBI Taxonomy" id="180088"/>
    <lineage>
        <taxon>Eukaryota</taxon>
        <taxon>Fungi</taxon>
        <taxon>Dikarya</taxon>
        <taxon>Basidiomycota</taxon>
        <taxon>Agaricomycotina</taxon>
        <taxon>Agaricomycetes</taxon>
        <taxon>Agaricomycetidae</taxon>
        <taxon>Boletales</taxon>
        <taxon>Suillineae</taxon>
        <taxon>Rhizopogonaceae</taxon>
        <taxon>Rhizopogon</taxon>
    </lineage>
</organism>